<dbReference type="GO" id="GO:0005634">
    <property type="term" value="C:nucleus"/>
    <property type="evidence" value="ECO:0007669"/>
    <property type="project" value="UniProtKB-SubCell"/>
</dbReference>
<keyword evidence="7" id="KW-1185">Reference proteome</keyword>
<evidence type="ECO:0000256" key="1">
    <source>
        <dbReference type="ARBA" id="ARBA00004123"/>
    </source>
</evidence>
<feature type="compositionally biased region" description="Polar residues" evidence="4">
    <location>
        <begin position="724"/>
        <end position="746"/>
    </location>
</feature>
<feature type="compositionally biased region" description="Low complexity" evidence="4">
    <location>
        <begin position="501"/>
        <end position="529"/>
    </location>
</feature>
<keyword evidence="2" id="KW-0813">Transport</keyword>
<feature type="compositionally biased region" description="Polar residues" evidence="4">
    <location>
        <begin position="1027"/>
        <end position="1056"/>
    </location>
</feature>
<feature type="region of interest" description="Disordered" evidence="4">
    <location>
        <begin position="1278"/>
        <end position="1312"/>
    </location>
</feature>
<dbReference type="Proteomes" id="UP001056384">
    <property type="component" value="Chromosome 12"/>
</dbReference>
<dbReference type="InterPro" id="IPR015943">
    <property type="entry name" value="WD40/YVTN_repeat-like_dom_sf"/>
</dbReference>
<feature type="compositionally biased region" description="Polar residues" evidence="4">
    <location>
        <begin position="530"/>
        <end position="551"/>
    </location>
</feature>
<dbReference type="PANTHER" id="PTHR48125">
    <property type="entry name" value="LP07818P1"/>
    <property type="match status" value="1"/>
</dbReference>
<evidence type="ECO:0000313" key="7">
    <source>
        <dbReference type="Proteomes" id="UP001056384"/>
    </source>
</evidence>
<feature type="compositionally biased region" description="Low complexity" evidence="4">
    <location>
        <begin position="1474"/>
        <end position="1484"/>
    </location>
</feature>
<dbReference type="EMBL" id="CP099429">
    <property type="protein sequence ID" value="USW59239.1"/>
    <property type="molecule type" value="Genomic_DNA"/>
</dbReference>
<feature type="compositionally biased region" description="Low complexity" evidence="4">
    <location>
        <begin position="916"/>
        <end position="927"/>
    </location>
</feature>
<evidence type="ECO:0000256" key="2">
    <source>
        <dbReference type="ARBA" id="ARBA00022448"/>
    </source>
</evidence>
<dbReference type="Gene3D" id="2.130.10.10">
    <property type="entry name" value="YVTN repeat-like/Quinoprotein amine dehydrogenase"/>
    <property type="match status" value="1"/>
</dbReference>
<feature type="region of interest" description="Disordered" evidence="4">
    <location>
        <begin position="479"/>
        <end position="614"/>
    </location>
</feature>
<feature type="region of interest" description="Disordered" evidence="4">
    <location>
        <begin position="695"/>
        <end position="1142"/>
    </location>
</feature>
<feature type="compositionally biased region" description="Low complexity" evidence="4">
    <location>
        <begin position="1076"/>
        <end position="1092"/>
    </location>
</feature>
<feature type="compositionally biased region" description="Low complexity" evidence="4">
    <location>
        <begin position="747"/>
        <end position="763"/>
    </location>
</feature>
<evidence type="ECO:0000259" key="5">
    <source>
        <dbReference type="Pfam" id="PF16755"/>
    </source>
</evidence>
<feature type="compositionally biased region" description="Low complexity" evidence="4">
    <location>
        <begin position="552"/>
        <end position="562"/>
    </location>
</feature>
<name>A0A9Q9B1H4_9PEZI</name>
<gene>
    <name evidence="6" type="ORF">Slin15195_G125580</name>
</gene>
<feature type="compositionally biased region" description="Acidic residues" evidence="4">
    <location>
        <begin position="964"/>
        <end position="1011"/>
    </location>
</feature>
<feature type="compositionally biased region" description="Polar residues" evidence="4">
    <location>
        <begin position="578"/>
        <end position="599"/>
    </location>
</feature>
<proteinExistence type="predicted"/>
<feature type="region of interest" description="Disordered" evidence="4">
    <location>
        <begin position="659"/>
        <end position="683"/>
    </location>
</feature>
<feature type="compositionally biased region" description="Basic and acidic residues" evidence="4">
    <location>
        <begin position="479"/>
        <end position="498"/>
    </location>
</feature>
<evidence type="ECO:0000313" key="6">
    <source>
        <dbReference type="EMBL" id="USW59239.1"/>
    </source>
</evidence>
<evidence type="ECO:0000256" key="4">
    <source>
        <dbReference type="SAM" id="MobiDB-lite"/>
    </source>
</evidence>
<protein>
    <submittedName>
        <fullName evidence="6">WD40/YVTN repeat-like-containing domain superfamily</fullName>
    </submittedName>
</protein>
<feature type="compositionally biased region" description="Basic and acidic residues" evidence="4">
    <location>
        <begin position="1278"/>
        <end position="1299"/>
    </location>
</feature>
<organism evidence="6 7">
    <name type="scientific">Septoria linicola</name>
    <dbReference type="NCBI Taxonomy" id="215465"/>
    <lineage>
        <taxon>Eukaryota</taxon>
        <taxon>Fungi</taxon>
        <taxon>Dikarya</taxon>
        <taxon>Ascomycota</taxon>
        <taxon>Pezizomycotina</taxon>
        <taxon>Dothideomycetes</taxon>
        <taxon>Dothideomycetidae</taxon>
        <taxon>Mycosphaerellales</taxon>
        <taxon>Mycosphaerellaceae</taxon>
        <taxon>Septoria</taxon>
    </lineage>
</organism>
<feature type="compositionally biased region" description="Basic and acidic residues" evidence="4">
    <location>
        <begin position="799"/>
        <end position="810"/>
    </location>
</feature>
<sequence>MNFGSQAQAGAELEELLTDEIALDDVAARPGDRVRVSQAWNPPPQTWASLVSVASNKGLLAVAGPDSFIIASTKEVRQTQYIPKRKDGVSGDEKHLPIKALNRIPVPRLSHVAFSADESCLVIASEQGGGLAVYETDSLARGAKDSAFQISTQGVAVRHVLPNPNKEADTTLFFGVVLMNGQLVIADLKKRDMVDGSNGKVFHGDVLSACWSPKGKQIVVGLQDGTCAQIDPQGVVKAQIPAAPQLAEIKASDYPSALSLPVATIHWLETHKFFLVYTPFYPPSTNEDDMLLQDSVYFIAERKGKDQPFVFSKSSENPCMVPMQGQDRVPACHFVQRLGAWNPKVKDLLVVVSTACSDGGSFVQLQDQDRFALSVPQDENRKITLPFSTIDEEESSAIGMALDFSSQELAPKPIPSDTDKFPQATLPLPCLLAVTTDGMLCMWWIVSRAAVQQESINANMVYQSGPYADYYSLRDQSLDPHTDITDMPDKYKTEDEKAGIQPAQAAAPKQATPAAAPSTAQAPAQAPSSCFGQSTLSKPSTPAFGQTSMFGQQSAPAAAQSATPKFGESSFAKAATPAASQDATPKFGQSSFANPSTPASGPAQGAAAFGQTNTPGGGSSAWALNGVKPATPTTAGAKFGATSTIGTAGGFGGLGAMGANKPSPWATPNGTAGQGPAASSGFAAYSNKSGFGGASGGSSLFGQKPTTNPATGSNWFSAAAQDKPGTSFSTGSFGKPSSTPSLVQQCSGGSTATLGSTGTSSFGQPSNLFGGTPSLSNDSSGLSGLGGGFKLGSAFKGDGSAKDDGPKPKDPGAGFFGADFMKGAENKKPEVKAEPGTEKQPSLKDVPESKPSANDGSGLPPDPSVFNYKKAQSAMAPPPGVKEPPKQAPTPIELSQNAVAAPLPPDPSTYNHKKVMASMGAPPGAAADTTESLKDVPIAGSPPQDITHSQTFSAAGSEAGPADDGSEDWDDEDEEGTEEVATNDDETEEEEFDEEDDEDAEEESADEEDYQPQDPDALKAFMKRVQLPSTTAPKSPEPSTSKNKSTTPQSLGQSYTPKDIPPGPILQPVPQRNTEQSPRSPSPQRRSQQQRSVTSPVRGRGAMHLPPQITATTVPPARLVERPVPPPQPKEKSSAELADEASDRVRELLASAIEPTKEQPQFYAHSDYVGEGDIQGMGGQIEKVFRDVNSMIDTVGLNARSLQSFLEGHAQLGKPGQRDVKDLEDDDAWTLAEVGDLYRVLDNIDDQLDNGKLTHVSETLARLQQDDEEVNKIRLRTKEMRRQISNHTDPEKKAERDNHPLSAEAAAQQSDLRSSLQNVQKLLADVEQKAMMLRADLSSLQSKDSKTGQATPVPTVEAVERTILKMTAMVQQKSADIDLLERQVRQLPGGIGALRLADDYEDDLASRLGGSKLLTDSPSRRTPQIYPRMAANGDALGASAMFSVSRFSTPPSASMRASPSLRASALGRSGGSALGRSTGSLSASARKKMVHVTEEEVDAFRAKTQRRRDVLGALSAKVEARGTKVVKPA</sequence>
<accession>A0A9Q9B1H4</accession>
<feature type="compositionally biased region" description="Basic and acidic residues" evidence="4">
    <location>
        <begin position="822"/>
        <end position="848"/>
    </location>
</feature>
<dbReference type="PANTHER" id="PTHR48125:SF12">
    <property type="entry name" value="AT HOOK TRANSCRIPTION FACTOR FAMILY-RELATED"/>
    <property type="match status" value="1"/>
</dbReference>
<feature type="compositionally biased region" description="Pro residues" evidence="4">
    <location>
        <begin position="876"/>
        <end position="888"/>
    </location>
</feature>
<feature type="compositionally biased region" description="Polar residues" evidence="4">
    <location>
        <begin position="704"/>
        <end position="716"/>
    </location>
</feature>
<reference evidence="6" key="1">
    <citation type="submission" date="2022-06" db="EMBL/GenBank/DDBJ databases">
        <title>Complete genome sequences of two strains of the flax pathogen Septoria linicola.</title>
        <authorList>
            <person name="Lapalu N."/>
            <person name="Simon A."/>
            <person name="Demenou B."/>
            <person name="Paumier D."/>
            <person name="Guillot M.-P."/>
            <person name="Gout L."/>
            <person name="Valade R."/>
        </authorList>
    </citation>
    <scope>NUCLEOTIDE SEQUENCE</scope>
    <source>
        <strain evidence="6">SE15195</strain>
    </source>
</reference>
<dbReference type="Pfam" id="PF16755">
    <property type="entry name" value="Beta-prop_NUP159_NUP214"/>
    <property type="match status" value="1"/>
</dbReference>
<feature type="region of interest" description="Disordered" evidence="4">
    <location>
        <begin position="1449"/>
        <end position="1487"/>
    </location>
</feature>
<feature type="compositionally biased region" description="Polar residues" evidence="4">
    <location>
        <begin position="944"/>
        <end position="954"/>
    </location>
</feature>
<comment type="subcellular location">
    <subcellularLocation>
        <location evidence="1">Nucleus</location>
    </subcellularLocation>
</comment>
<feature type="domain" description="Nucleoporin Nup159/Nup146 N-terminal" evidence="5">
    <location>
        <begin position="44"/>
        <end position="440"/>
    </location>
</feature>
<dbReference type="OrthoDB" id="248320at2759"/>
<dbReference type="SUPFAM" id="SSF117289">
    <property type="entry name" value="Nucleoporin domain"/>
    <property type="match status" value="1"/>
</dbReference>
<dbReference type="InterPro" id="IPR039462">
    <property type="entry name" value="Nup159/Nup146_N"/>
</dbReference>
<evidence type="ECO:0000256" key="3">
    <source>
        <dbReference type="ARBA" id="ARBA00023242"/>
    </source>
</evidence>
<keyword evidence="3" id="KW-0539">Nucleus</keyword>